<protein>
    <submittedName>
        <fullName evidence="1">Nuclease</fullName>
    </submittedName>
</protein>
<dbReference type="RefSeq" id="WP_344625337.1">
    <property type="nucleotide sequence ID" value="NZ_BAAALD010000043.1"/>
</dbReference>
<keyword evidence="2" id="KW-1185">Reference proteome</keyword>
<comment type="caution">
    <text evidence="1">The sequence shown here is derived from an EMBL/GenBank/DDBJ whole genome shotgun (WGS) entry which is preliminary data.</text>
</comment>
<sequence>MTMMLIKGHYQIKDFEPDGDTVHFLPDDPGFWLELPGDHKIERDPHGGAALRLDGIDAPETHYQGVGPDFVHQPLDLGAHAARDALLTWLGFTDVTQGADERVTSATPETVPGFVLASGADAFGRCIAMAGRGTPIPDAKSGTIIKVDVPLLHQTANHELLARGLAYPTFYSKLPKELRLDMAATARAAQAAKVPGSVWAYDATNSGAKIEDLSSLTEHTVVLPKLFRRLADYLRLFGPSLDSLPAYLAGADDEFFLSEQRTSTRGLQRVIDVNDSTIKLRPAIEDIVFVEK</sequence>
<organism evidence="1 2">
    <name type="scientific">Kitasatospora arboriphila</name>
    <dbReference type="NCBI Taxonomy" id="258052"/>
    <lineage>
        <taxon>Bacteria</taxon>
        <taxon>Bacillati</taxon>
        <taxon>Actinomycetota</taxon>
        <taxon>Actinomycetes</taxon>
        <taxon>Kitasatosporales</taxon>
        <taxon>Streptomycetaceae</taxon>
        <taxon>Kitasatospora</taxon>
    </lineage>
</organism>
<proteinExistence type="predicted"/>
<evidence type="ECO:0000313" key="1">
    <source>
        <dbReference type="EMBL" id="GAA1095870.1"/>
    </source>
</evidence>
<name>A0ABN1TP38_9ACTN</name>
<dbReference type="EMBL" id="BAAALD010000043">
    <property type="protein sequence ID" value="GAA1095870.1"/>
    <property type="molecule type" value="Genomic_DNA"/>
</dbReference>
<dbReference type="Gene3D" id="2.40.50.90">
    <property type="match status" value="1"/>
</dbReference>
<dbReference type="Proteomes" id="UP001499987">
    <property type="component" value="Unassembled WGS sequence"/>
</dbReference>
<reference evidence="1 2" key="1">
    <citation type="journal article" date="2019" name="Int. J. Syst. Evol. Microbiol.">
        <title>The Global Catalogue of Microorganisms (GCM) 10K type strain sequencing project: providing services to taxonomists for standard genome sequencing and annotation.</title>
        <authorList>
            <consortium name="The Broad Institute Genomics Platform"/>
            <consortium name="The Broad Institute Genome Sequencing Center for Infectious Disease"/>
            <person name="Wu L."/>
            <person name="Ma J."/>
        </authorList>
    </citation>
    <scope>NUCLEOTIDE SEQUENCE [LARGE SCALE GENOMIC DNA]</scope>
    <source>
        <strain evidence="1 2">JCM 13002</strain>
    </source>
</reference>
<accession>A0ABN1TP38</accession>
<evidence type="ECO:0000313" key="2">
    <source>
        <dbReference type="Proteomes" id="UP001499987"/>
    </source>
</evidence>
<gene>
    <name evidence="1" type="ORF">GCM10009663_43820</name>
</gene>
<dbReference type="InterPro" id="IPR035437">
    <property type="entry name" value="SNase_OB-fold_sf"/>
</dbReference>